<evidence type="ECO:0000256" key="5">
    <source>
        <dbReference type="ARBA" id="ARBA00022723"/>
    </source>
</evidence>
<evidence type="ECO:0000256" key="2">
    <source>
        <dbReference type="ARBA" id="ARBA00002315"/>
    </source>
</evidence>
<feature type="binding site" evidence="9 12">
    <location>
        <position position="198"/>
    </location>
    <ligand>
        <name>substrate</name>
    </ligand>
</feature>
<dbReference type="InterPro" id="IPR017850">
    <property type="entry name" value="Alkaline_phosphatase_core_sf"/>
</dbReference>
<evidence type="ECO:0000259" key="15">
    <source>
        <dbReference type="Pfam" id="PF06415"/>
    </source>
</evidence>
<dbReference type="InterPro" id="IPR005995">
    <property type="entry name" value="Pgm_bpd_ind"/>
</dbReference>
<dbReference type="SUPFAM" id="SSF64158">
    <property type="entry name" value="2,3-Bisphosphoglycerate-independent phosphoglycerate mutase, substrate-binding domain"/>
    <property type="match status" value="1"/>
</dbReference>
<keyword evidence="7 9" id="KW-0464">Manganese</keyword>
<evidence type="ECO:0000256" key="10">
    <source>
        <dbReference type="NCBIfam" id="TIGR01307"/>
    </source>
</evidence>
<dbReference type="Proteomes" id="UP000177939">
    <property type="component" value="Unassembled WGS sequence"/>
</dbReference>
<keyword evidence="5 9" id="KW-0479">Metal-binding</keyword>
<dbReference type="Pfam" id="PF06415">
    <property type="entry name" value="iPGM_N"/>
    <property type="match status" value="1"/>
</dbReference>
<proteinExistence type="inferred from homology"/>
<dbReference type="SUPFAM" id="SSF53649">
    <property type="entry name" value="Alkaline phosphatase-like"/>
    <property type="match status" value="1"/>
</dbReference>
<comment type="function">
    <text evidence="2 9">Catalyzes the interconversion of 2-phosphoglycerate and 3-phosphoglycerate.</text>
</comment>
<keyword evidence="8 9" id="KW-0413">Isomerase</keyword>
<reference evidence="16 17" key="1">
    <citation type="journal article" date="2016" name="Nat. Commun.">
        <title>Thousands of microbial genomes shed light on interconnected biogeochemical processes in an aquifer system.</title>
        <authorList>
            <person name="Anantharaman K."/>
            <person name="Brown C.T."/>
            <person name="Hug L.A."/>
            <person name="Sharon I."/>
            <person name="Castelle C.J."/>
            <person name="Probst A.J."/>
            <person name="Thomas B.C."/>
            <person name="Singh A."/>
            <person name="Wilkins M.J."/>
            <person name="Karaoz U."/>
            <person name="Brodie E.L."/>
            <person name="Williams K.H."/>
            <person name="Hubbard S.S."/>
            <person name="Banfield J.F."/>
        </authorList>
    </citation>
    <scope>NUCLEOTIDE SEQUENCE [LARGE SCALE GENOMIC DNA]</scope>
</reference>
<evidence type="ECO:0000256" key="3">
    <source>
        <dbReference type="ARBA" id="ARBA00004798"/>
    </source>
</evidence>
<feature type="binding site" evidence="9 12">
    <location>
        <begin position="162"/>
        <end position="163"/>
    </location>
    <ligand>
        <name>substrate</name>
    </ligand>
</feature>
<dbReference type="Gene3D" id="3.40.1450.10">
    <property type="entry name" value="BPG-independent phosphoglycerate mutase, domain B"/>
    <property type="match status" value="1"/>
</dbReference>
<feature type="binding site" evidence="9 12">
    <location>
        <begin position="269"/>
        <end position="272"/>
    </location>
    <ligand>
        <name>substrate</name>
    </ligand>
</feature>
<dbReference type="InterPro" id="IPR006124">
    <property type="entry name" value="Metalloenzyme"/>
</dbReference>
<comment type="cofactor">
    <cofactor evidence="9">
        <name>Mn(2+)</name>
        <dbReference type="ChEBI" id="CHEBI:29035"/>
    </cofactor>
    <text evidence="9">Binds 2 manganese ions per subunit.</text>
</comment>
<dbReference type="Pfam" id="PF01676">
    <property type="entry name" value="Metalloenzyme"/>
    <property type="match status" value="1"/>
</dbReference>
<dbReference type="PANTHER" id="PTHR31637">
    <property type="entry name" value="2,3-BISPHOSPHOGLYCERATE-INDEPENDENT PHOSPHOGLYCERATE MUTASE"/>
    <property type="match status" value="1"/>
</dbReference>
<evidence type="ECO:0000256" key="7">
    <source>
        <dbReference type="ARBA" id="ARBA00023211"/>
    </source>
</evidence>
<evidence type="ECO:0000256" key="8">
    <source>
        <dbReference type="ARBA" id="ARBA00023235"/>
    </source>
</evidence>
<dbReference type="PANTHER" id="PTHR31637:SF0">
    <property type="entry name" value="2,3-BISPHOSPHOGLYCERATE-INDEPENDENT PHOSPHOGLYCERATE MUTASE"/>
    <property type="match status" value="1"/>
</dbReference>
<feature type="binding site" evidence="9 12">
    <location>
        <position position="132"/>
    </location>
    <ligand>
        <name>substrate</name>
    </ligand>
</feature>
<sequence>MKNAQNTAKKIKPLILIILDGWGIAQPGKGNALSQAKIPTMLGLAKHYPHTELCAHGRCVGLPDKQEGNSEAGHMNIGAGRIVYQDVVKIGRSINNGTFFKNPAFLQAIKHVEKNKSNMHLMGLLSNGMSAHSDPDHLLALLTLLRGHKVKKVYLHLFTDGRDSPQHAALALIKKIEPQLHGQAKIATIMGRYYGMDRKKNWEITKQAYDVLTCEKCAWHQADSVTQAITESYNRNNTDEFMEPCVICEKGRRLPPIQDNDAVIFFNLRSDRARQITKAFVQENFEAKNPGAFKRQNVLKNLCFIAMTDFGPDLDSILGAYPSEDITRTLPMCLRDLRQYYIAETEKYAHVTYFFNGGYADTVAGEHRVIIDSPDVKAYDSMPAMSSAKITQVVLQLLKKQAADFITVNYACPDMIAHTGNLPAAIKAAEAADQCIKQIIREADKRDVRVIVTADHGNIEIMINQKTGEVDTEHSVTPVPFILVDKKFKGKTNILRTGGILGDIAPTILELFGRSQPKEMTGKSLLK</sequence>
<feature type="binding site" evidence="9 13">
    <location>
        <position position="455"/>
    </location>
    <ligand>
        <name>Mn(2+)</name>
        <dbReference type="ChEBI" id="CHEBI:29035"/>
        <label>2</label>
    </ligand>
</feature>
<feature type="binding site" evidence="9 13">
    <location>
        <position position="70"/>
    </location>
    <ligand>
        <name>Mn(2+)</name>
        <dbReference type="ChEBI" id="CHEBI:29035"/>
        <label>2</label>
    </ligand>
</feature>
<evidence type="ECO:0000313" key="16">
    <source>
        <dbReference type="EMBL" id="OGF41441.1"/>
    </source>
</evidence>
<gene>
    <name evidence="9" type="primary">gpmI</name>
    <name evidence="16" type="ORF">A2477_00050</name>
</gene>
<dbReference type="Gene3D" id="3.40.720.10">
    <property type="entry name" value="Alkaline Phosphatase, subunit A"/>
    <property type="match status" value="1"/>
</dbReference>
<dbReference type="GO" id="GO:0004619">
    <property type="term" value="F:phosphoglycerate mutase activity"/>
    <property type="evidence" value="ECO:0007669"/>
    <property type="project" value="UniProtKB-UniRule"/>
</dbReference>
<evidence type="ECO:0000256" key="1">
    <source>
        <dbReference type="ARBA" id="ARBA00000370"/>
    </source>
</evidence>
<comment type="subunit">
    <text evidence="9">Monomer.</text>
</comment>
<feature type="binding site" evidence="9 13">
    <location>
        <position position="474"/>
    </location>
    <ligand>
        <name>Mn(2+)</name>
        <dbReference type="ChEBI" id="CHEBI:29035"/>
        <label>1</label>
    </ligand>
</feature>
<dbReference type="EMBL" id="MFGL01000004">
    <property type="protein sequence ID" value="OGF41441.1"/>
    <property type="molecule type" value="Genomic_DNA"/>
</dbReference>
<organism evidence="16 17">
    <name type="scientific">Candidatus Falkowbacteria bacterium RIFOXYC2_FULL_47_12</name>
    <dbReference type="NCBI Taxonomy" id="1798004"/>
    <lineage>
        <taxon>Bacteria</taxon>
        <taxon>Candidatus Falkowiibacteriota</taxon>
    </lineage>
</organism>
<feature type="domain" description="BPG-independent PGAM N-terminal" evidence="15">
    <location>
        <begin position="90"/>
        <end position="310"/>
    </location>
</feature>
<name>A0A1F5TS69_9BACT</name>
<evidence type="ECO:0000259" key="14">
    <source>
        <dbReference type="Pfam" id="PF01676"/>
    </source>
</evidence>
<comment type="catalytic activity">
    <reaction evidence="1 9">
        <text>(2R)-2-phosphoglycerate = (2R)-3-phosphoglycerate</text>
        <dbReference type="Rhea" id="RHEA:15901"/>
        <dbReference type="ChEBI" id="CHEBI:58272"/>
        <dbReference type="ChEBI" id="CHEBI:58289"/>
        <dbReference type="EC" id="5.4.2.12"/>
    </reaction>
</comment>
<evidence type="ECO:0000256" key="12">
    <source>
        <dbReference type="PIRSR" id="PIRSR001492-2"/>
    </source>
</evidence>
<protein>
    <recommendedName>
        <fullName evidence="9 10">2,3-bisphosphoglycerate-independent phosphoglycerate mutase</fullName>
        <shortName evidence="9">BPG-independent PGAM</shortName>
        <shortName evidence="9">Phosphoglyceromutase</shortName>
        <shortName evidence="9">iPGM</shortName>
        <ecNumber evidence="9 10">5.4.2.12</ecNumber>
    </recommendedName>
</protein>
<feature type="binding site" evidence="9 13">
    <location>
        <position position="418"/>
    </location>
    <ligand>
        <name>Mn(2+)</name>
        <dbReference type="ChEBI" id="CHEBI:29035"/>
        <label>1</label>
    </ligand>
</feature>
<accession>A0A1F5TS69</accession>
<dbReference type="PIRSF" id="PIRSF001492">
    <property type="entry name" value="IPGAM"/>
    <property type="match status" value="1"/>
</dbReference>
<dbReference type="CDD" id="cd16010">
    <property type="entry name" value="iPGM"/>
    <property type="match status" value="1"/>
</dbReference>
<evidence type="ECO:0000256" key="11">
    <source>
        <dbReference type="PIRSR" id="PIRSR001492-1"/>
    </source>
</evidence>
<dbReference type="InterPro" id="IPR011258">
    <property type="entry name" value="BPG-indep_PGM_N"/>
</dbReference>
<dbReference type="GO" id="GO:0006096">
    <property type="term" value="P:glycolytic process"/>
    <property type="evidence" value="ECO:0007669"/>
    <property type="project" value="UniProtKB-UniRule"/>
</dbReference>
<comment type="similarity">
    <text evidence="4 9">Belongs to the BPG-independent phosphoglycerate mutase family.</text>
</comment>
<evidence type="ECO:0000313" key="17">
    <source>
        <dbReference type="Proteomes" id="UP000177939"/>
    </source>
</evidence>
<evidence type="ECO:0000256" key="13">
    <source>
        <dbReference type="PIRSR" id="PIRSR001492-3"/>
    </source>
</evidence>
<comment type="pathway">
    <text evidence="3 9">Carbohydrate degradation; glycolysis; pyruvate from D-glyceraldehyde 3-phosphate: step 3/5.</text>
</comment>
<dbReference type="InterPro" id="IPR036646">
    <property type="entry name" value="PGAM_B_sf"/>
</dbReference>
<dbReference type="HAMAP" id="MF_01038">
    <property type="entry name" value="GpmI"/>
    <property type="match status" value="1"/>
</dbReference>
<feature type="binding site" evidence="9 12">
    <location>
        <position position="347"/>
    </location>
    <ligand>
        <name>substrate</name>
    </ligand>
</feature>
<dbReference type="GO" id="GO:0030145">
    <property type="term" value="F:manganese ion binding"/>
    <property type="evidence" value="ECO:0007669"/>
    <property type="project" value="UniProtKB-UniRule"/>
</dbReference>
<feature type="active site" description="Phosphoserine intermediate" evidence="9 11">
    <location>
        <position position="70"/>
    </location>
</feature>
<feature type="domain" description="Metalloenzyme" evidence="14">
    <location>
        <begin position="12"/>
        <end position="513"/>
    </location>
</feature>
<evidence type="ECO:0000256" key="4">
    <source>
        <dbReference type="ARBA" id="ARBA00008819"/>
    </source>
</evidence>
<feature type="binding site" evidence="9 13">
    <location>
        <position position="414"/>
    </location>
    <ligand>
        <name>Mn(2+)</name>
        <dbReference type="ChEBI" id="CHEBI:29035"/>
        <label>1</label>
    </ligand>
</feature>
<comment type="caution">
    <text evidence="16">The sequence shown here is derived from an EMBL/GenBank/DDBJ whole genome shotgun (WGS) entry which is preliminary data.</text>
</comment>
<dbReference type="EC" id="5.4.2.12" evidence="9 10"/>
<dbReference type="AlphaFoldDB" id="A0A1F5TS69"/>
<dbReference type="NCBIfam" id="TIGR01307">
    <property type="entry name" value="pgm_bpd_ind"/>
    <property type="match status" value="1"/>
</dbReference>
<feature type="binding site" evidence="9 13">
    <location>
        <position position="20"/>
    </location>
    <ligand>
        <name>Mn(2+)</name>
        <dbReference type="ChEBI" id="CHEBI:29035"/>
        <label>2</label>
    </ligand>
</feature>
<evidence type="ECO:0000256" key="6">
    <source>
        <dbReference type="ARBA" id="ARBA00023152"/>
    </source>
</evidence>
<dbReference type="FunFam" id="3.40.1450.10:FF:000002">
    <property type="entry name" value="2,3-bisphosphoglycerate-independent phosphoglycerate mutase"/>
    <property type="match status" value="1"/>
</dbReference>
<evidence type="ECO:0000256" key="9">
    <source>
        <dbReference type="HAMAP-Rule" id="MF_01038"/>
    </source>
</evidence>
<dbReference type="GO" id="GO:0006007">
    <property type="term" value="P:glucose catabolic process"/>
    <property type="evidence" value="ECO:0007669"/>
    <property type="project" value="InterPro"/>
</dbReference>
<keyword evidence="6 9" id="KW-0324">Glycolysis</keyword>
<feature type="binding site" evidence="9 12">
    <location>
        <position position="192"/>
    </location>
    <ligand>
        <name>substrate</name>
    </ligand>
</feature>
<dbReference type="GO" id="GO:0005829">
    <property type="term" value="C:cytosol"/>
    <property type="evidence" value="ECO:0007669"/>
    <property type="project" value="TreeGrafter"/>
</dbReference>
<dbReference type="UniPathway" id="UPA00109">
    <property type="reaction ID" value="UER00186"/>
</dbReference>
<feature type="binding site" evidence="9 13">
    <location>
        <position position="456"/>
    </location>
    <ligand>
        <name>Mn(2+)</name>
        <dbReference type="ChEBI" id="CHEBI:29035"/>
        <label>2</label>
    </ligand>
</feature>